<dbReference type="InterPro" id="IPR015943">
    <property type="entry name" value="WD40/YVTN_repeat-like_dom_sf"/>
</dbReference>
<accession>A0A556MP99</accession>
<reference evidence="7 8" key="1">
    <citation type="submission" date="2019-07" db="EMBL/GenBank/DDBJ databases">
        <authorList>
            <person name="Huq M.A."/>
        </authorList>
    </citation>
    <scope>NUCLEOTIDE SEQUENCE [LARGE SCALE GENOMIC DNA]</scope>
    <source>
        <strain evidence="7 8">MAH-3</strain>
    </source>
</reference>
<protein>
    <submittedName>
        <fullName evidence="7">S9 family peptidase</fullName>
    </submittedName>
</protein>
<dbReference type="EMBL" id="VLPL01000007">
    <property type="protein sequence ID" value="TSJ41549.1"/>
    <property type="molecule type" value="Genomic_DNA"/>
</dbReference>
<dbReference type="Pfam" id="PF00326">
    <property type="entry name" value="Peptidase_S9"/>
    <property type="match status" value="1"/>
</dbReference>
<keyword evidence="2" id="KW-0645">Protease</keyword>
<proteinExistence type="inferred from homology"/>
<dbReference type="AlphaFoldDB" id="A0A556MP99"/>
<dbReference type="InterPro" id="IPR029058">
    <property type="entry name" value="AB_hydrolase_fold"/>
</dbReference>
<dbReference type="Proteomes" id="UP000316008">
    <property type="component" value="Unassembled WGS sequence"/>
</dbReference>
<keyword evidence="4" id="KW-0378">Hydrolase</keyword>
<evidence type="ECO:0000256" key="3">
    <source>
        <dbReference type="ARBA" id="ARBA00022729"/>
    </source>
</evidence>
<evidence type="ECO:0000313" key="7">
    <source>
        <dbReference type="EMBL" id="TSJ41549.1"/>
    </source>
</evidence>
<evidence type="ECO:0000256" key="2">
    <source>
        <dbReference type="ARBA" id="ARBA00022670"/>
    </source>
</evidence>
<feature type="signal peptide" evidence="5">
    <location>
        <begin position="1"/>
        <end position="22"/>
    </location>
</feature>
<dbReference type="SUPFAM" id="SSF53474">
    <property type="entry name" value="alpha/beta-Hydrolases"/>
    <property type="match status" value="1"/>
</dbReference>
<evidence type="ECO:0000256" key="5">
    <source>
        <dbReference type="SAM" id="SignalP"/>
    </source>
</evidence>
<dbReference type="OrthoDB" id="9812921at2"/>
<sequence>MGKNSIFLALIAGALVLFQAKAQEFTPEKMWSLNRISGTTGSSNEEWMIYQSTKTDYTVNKGKTSTFLVELKTGKTSVLDLNGAWNFIWNAENQLVFLQSEGSEIRLKSLNPSNKEVKILHHFGTTQVEGITLSPDGKRFATLEPLKIKQTVKDIYPDLPQTSGRIETDLMYRHWNQWSTAEVPHLYWYESSTDGGFTKKADVMENENFPSVTGPFGGIESVCFSKDGQTIFYSTKKMSGKTFAQSTNSEIYAYRTSDKITTVLSSAHKGYDTNPAINFTGKTLAWLSMEKDGFEADKNRIRIMDLESRQEKDLTASMDISVNEFAWHPSKEVIYFTATTKATKQLYSIDVKSGKIQQLTSDRCDYVSFSVMKDRILLERQDMIHPTDIWIFTPKTGLNEQLTQANKEELKGIAEPTVQEKWITTTDGKKMLTWVIYPPNYDPAKKYPALLYCQGGPQSPVSQFFSYRWNFRLMASQGYIIIAPNRRGLPGFGQEWNDAISKDWGGQAMRDYLTATDSCVAQISSINKDKLGAVGASYGGYSVYYLAGIHENRFKAFISHCGLFNLESWYGTTEELFFANWDIGGPYWLPENKELYAKNSPHKLVDKWNTPMLVIHGGKDFRVPESEGMQAFQVLQLKGIPSKFLYFPDEGHWVTKPQNSILWNREFFDWLNTYLK</sequence>
<evidence type="ECO:0000256" key="4">
    <source>
        <dbReference type="ARBA" id="ARBA00022801"/>
    </source>
</evidence>
<dbReference type="GO" id="GO:0004252">
    <property type="term" value="F:serine-type endopeptidase activity"/>
    <property type="evidence" value="ECO:0007669"/>
    <property type="project" value="TreeGrafter"/>
</dbReference>
<feature type="domain" description="Peptidase S9 prolyl oligopeptidase catalytic" evidence="6">
    <location>
        <begin position="466"/>
        <end position="676"/>
    </location>
</feature>
<evidence type="ECO:0000256" key="1">
    <source>
        <dbReference type="ARBA" id="ARBA00010040"/>
    </source>
</evidence>
<keyword evidence="8" id="KW-1185">Reference proteome</keyword>
<keyword evidence="3 5" id="KW-0732">Signal</keyword>
<dbReference type="PANTHER" id="PTHR42776:SF13">
    <property type="entry name" value="DIPEPTIDYL-PEPTIDASE 5"/>
    <property type="match status" value="1"/>
</dbReference>
<evidence type="ECO:0000259" key="6">
    <source>
        <dbReference type="Pfam" id="PF00326"/>
    </source>
</evidence>
<comment type="similarity">
    <text evidence="1">Belongs to the peptidase S9C family.</text>
</comment>
<dbReference type="SUPFAM" id="SSF82171">
    <property type="entry name" value="DPP6 N-terminal domain-like"/>
    <property type="match status" value="1"/>
</dbReference>
<dbReference type="Gene3D" id="3.40.50.1820">
    <property type="entry name" value="alpha/beta hydrolase"/>
    <property type="match status" value="1"/>
</dbReference>
<dbReference type="FunFam" id="3.40.50.1820:FF:000028">
    <property type="entry name" value="S9 family peptidase"/>
    <property type="match status" value="1"/>
</dbReference>
<comment type="caution">
    <text evidence="7">The sequence shown here is derived from an EMBL/GenBank/DDBJ whole genome shotgun (WGS) entry which is preliminary data.</text>
</comment>
<gene>
    <name evidence="7" type="ORF">FO442_13880</name>
</gene>
<dbReference type="InterPro" id="IPR001375">
    <property type="entry name" value="Peptidase_S9_cat"/>
</dbReference>
<dbReference type="GO" id="GO:0006508">
    <property type="term" value="P:proteolysis"/>
    <property type="evidence" value="ECO:0007669"/>
    <property type="project" value="UniProtKB-KW"/>
</dbReference>
<dbReference type="RefSeq" id="WP_144333810.1">
    <property type="nucleotide sequence ID" value="NZ_VLPL01000007.1"/>
</dbReference>
<organism evidence="7 8">
    <name type="scientific">Fluviicola chungangensis</name>
    <dbReference type="NCBI Taxonomy" id="2597671"/>
    <lineage>
        <taxon>Bacteria</taxon>
        <taxon>Pseudomonadati</taxon>
        <taxon>Bacteroidota</taxon>
        <taxon>Flavobacteriia</taxon>
        <taxon>Flavobacteriales</taxon>
        <taxon>Crocinitomicaceae</taxon>
        <taxon>Fluviicola</taxon>
    </lineage>
</organism>
<evidence type="ECO:0000313" key="8">
    <source>
        <dbReference type="Proteomes" id="UP000316008"/>
    </source>
</evidence>
<name>A0A556MP99_9FLAO</name>
<dbReference type="Gene3D" id="2.130.10.10">
    <property type="entry name" value="YVTN repeat-like/Quinoprotein amine dehydrogenase"/>
    <property type="match status" value="1"/>
</dbReference>
<feature type="chain" id="PRO_5022102708" evidence="5">
    <location>
        <begin position="23"/>
        <end position="676"/>
    </location>
</feature>
<dbReference type="PANTHER" id="PTHR42776">
    <property type="entry name" value="SERINE PEPTIDASE S9 FAMILY MEMBER"/>
    <property type="match status" value="1"/>
</dbReference>